<dbReference type="AlphaFoldDB" id="A0A3B7R4Z8"/>
<dbReference type="OrthoDB" id="962781at2"/>
<gene>
    <name evidence="1" type="ORF">D3Y59_16425</name>
</gene>
<keyword evidence="2" id="KW-1185">Reference proteome</keyword>
<proteinExistence type="predicted"/>
<dbReference type="RefSeq" id="WP_119446027.1">
    <property type="nucleotide sequence ID" value="NZ_CP032317.1"/>
</dbReference>
<evidence type="ECO:0000313" key="1">
    <source>
        <dbReference type="EMBL" id="AYA38493.1"/>
    </source>
</evidence>
<dbReference type="KEGG" id="hyh:D3Y59_16425"/>
<protein>
    <submittedName>
        <fullName evidence="1">Uncharacterized protein</fullName>
    </submittedName>
</protein>
<organism evidence="1 2">
    <name type="scientific">Hymenobacter oligotrophus</name>
    <dbReference type="NCBI Taxonomy" id="2319843"/>
    <lineage>
        <taxon>Bacteria</taxon>
        <taxon>Pseudomonadati</taxon>
        <taxon>Bacteroidota</taxon>
        <taxon>Cytophagia</taxon>
        <taxon>Cytophagales</taxon>
        <taxon>Hymenobacteraceae</taxon>
        <taxon>Hymenobacter</taxon>
    </lineage>
</organism>
<dbReference type="EMBL" id="CP032317">
    <property type="protein sequence ID" value="AYA38493.1"/>
    <property type="molecule type" value="Genomic_DNA"/>
</dbReference>
<reference evidence="1 2" key="1">
    <citation type="submission" date="2018-09" db="EMBL/GenBank/DDBJ databases">
        <title>Hymenobacter medium sp. nov., isolated from R2A medium.</title>
        <authorList>
            <person name="Yingchao G."/>
        </authorList>
    </citation>
    <scope>NUCLEOTIDE SEQUENCE [LARGE SCALE GENOMIC DNA]</scope>
    <source>
        <strain evidence="2">sh-6</strain>
    </source>
</reference>
<sequence>MFVRVISKLLLLGLPLAACEKIDFGGGDDSSIARTDAQGRPLGSANPGEWTTDLAWNKQERELFRDLPFAIDGATSPLLRDTRFLLYPNPAPKFANFGVDFQPLGPVRPRIRYALVNRRYRVVQSGTLYSEANVRGAANMLFDFALVLDGPKLEKGHTYRLYYVMYNELNPGIQGYLCKGHGDVQLAK</sequence>
<dbReference type="Proteomes" id="UP000262802">
    <property type="component" value="Chromosome"/>
</dbReference>
<accession>A0A3B7R4Z8</accession>
<evidence type="ECO:0000313" key="2">
    <source>
        <dbReference type="Proteomes" id="UP000262802"/>
    </source>
</evidence>
<name>A0A3B7R4Z8_9BACT</name>